<dbReference type="InterPro" id="IPR025256">
    <property type="entry name" value="TM7S3/TM198-like_dom"/>
</dbReference>
<feature type="compositionally biased region" description="Basic and acidic residues" evidence="5">
    <location>
        <begin position="689"/>
        <end position="701"/>
    </location>
</feature>
<feature type="region of interest" description="Disordered" evidence="5">
    <location>
        <begin position="662"/>
        <end position="744"/>
    </location>
</feature>
<feature type="compositionally biased region" description="Low complexity" evidence="5">
    <location>
        <begin position="82"/>
        <end position="104"/>
    </location>
</feature>
<evidence type="ECO:0000259" key="8">
    <source>
        <dbReference type="Pfam" id="PF13886"/>
    </source>
</evidence>
<evidence type="ECO:0000313" key="9">
    <source>
        <dbReference type="EMBL" id="KAK8246559.1"/>
    </source>
</evidence>
<name>A0ABR1Z2F6_9PEZI</name>
<feature type="compositionally biased region" description="Basic and acidic residues" evidence="5">
    <location>
        <begin position="1055"/>
        <end position="1070"/>
    </location>
</feature>
<feature type="compositionally biased region" description="Polar residues" evidence="5">
    <location>
        <begin position="675"/>
        <end position="688"/>
    </location>
</feature>
<feature type="transmembrane region" description="Helical" evidence="6">
    <location>
        <begin position="273"/>
        <end position="296"/>
    </location>
</feature>
<feature type="chain" id="PRO_5046028099" description="TM7S3/TM198-like domain-containing protein" evidence="7">
    <location>
        <begin position="22"/>
        <end position="1159"/>
    </location>
</feature>
<dbReference type="Proteomes" id="UP001492380">
    <property type="component" value="Unassembled WGS sequence"/>
</dbReference>
<feature type="transmembrane region" description="Helical" evidence="6">
    <location>
        <begin position="221"/>
        <end position="241"/>
    </location>
</feature>
<feature type="compositionally biased region" description="Polar residues" evidence="5">
    <location>
        <begin position="717"/>
        <end position="727"/>
    </location>
</feature>
<evidence type="ECO:0000256" key="7">
    <source>
        <dbReference type="SAM" id="SignalP"/>
    </source>
</evidence>
<keyword evidence="3 6" id="KW-1133">Transmembrane helix</keyword>
<evidence type="ECO:0000256" key="2">
    <source>
        <dbReference type="ARBA" id="ARBA00022692"/>
    </source>
</evidence>
<feature type="compositionally biased region" description="Low complexity" evidence="5">
    <location>
        <begin position="1028"/>
        <end position="1041"/>
    </location>
</feature>
<feature type="transmembrane region" description="Helical" evidence="6">
    <location>
        <begin position="160"/>
        <end position="182"/>
    </location>
</feature>
<dbReference type="PANTHER" id="PTHR39469:SF1">
    <property type="entry name" value="DUF4203 DOMAIN-CONTAINING PROTEIN"/>
    <property type="match status" value="1"/>
</dbReference>
<feature type="region of interest" description="Disordered" evidence="5">
    <location>
        <begin position="979"/>
        <end position="1004"/>
    </location>
</feature>
<evidence type="ECO:0000313" key="10">
    <source>
        <dbReference type="Proteomes" id="UP001492380"/>
    </source>
</evidence>
<feature type="region of interest" description="Disordered" evidence="5">
    <location>
        <begin position="1018"/>
        <end position="1070"/>
    </location>
</feature>
<keyword evidence="4 6" id="KW-0472">Membrane</keyword>
<feature type="compositionally biased region" description="Basic and acidic residues" evidence="5">
    <location>
        <begin position="803"/>
        <end position="815"/>
    </location>
</feature>
<feature type="region of interest" description="Disordered" evidence="5">
    <location>
        <begin position="470"/>
        <end position="512"/>
    </location>
</feature>
<reference evidence="9 10" key="1">
    <citation type="submission" date="2024-04" db="EMBL/GenBank/DDBJ databases">
        <title>Phyllosticta paracitricarpa is synonymous to the EU quarantine fungus P. citricarpa based on phylogenomic analyses.</title>
        <authorList>
            <consortium name="Lawrence Berkeley National Laboratory"/>
            <person name="Van Ingen-Buijs V.A."/>
            <person name="Van Westerhoven A.C."/>
            <person name="Haridas S."/>
            <person name="Skiadas P."/>
            <person name="Martin F."/>
            <person name="Groenewald J.Z."/>
            <person name="Crous P.W."/>
            <person name="Seidl M.F."/>
        </authorList>
    </citation>
    <scope>NUCLEOTIDE SEQUENCE [LARGE SCALE GENOMIC DNA]</scope>
    <source>
        <strain evidence="9 10">CBS 123374</strain>
    </source>
</reference>
<dbReference type="PANTHER" id="PTHR39469">
    <property type="entry name" value="CHROMOSOME 1, WHOLE GENOME SHOTGUN SEQUENCE"/>
    <property type="match status" value="1"/>
</dbReference>
<keyword evidence="2 6" id="KW-0812">Transmembrane</keyword>
<evidence type="ECO:0000256" key="5">
    <source>
        <dbReference type="SAM" id="MobiDB-lite"/>
    </source>
</evidence>
<accession>A0ABR1Z2F6</accession>
<keyword evidence="7" id="KW-0732">Signal</keyword>
<feature type="compositionally biased region" description="Low complexity" evidence="5">
    <location>
        <begin position="875"/>
        <end position="885"/>
    </location>
</feature>
<feature type="signal peptide" evidence="7">
    <location>
        <begin position="1"/>
        <end position="21"/>
    </location>
</feature>
<feature type="transmembrane region" description="Helical" evidence="6">
    <location>
        <begin position="194"/>
        <end position="214"/>
    </location>
</feature>
<comment type="caution">
    <text evidence="9">The sequence shown here is derived from an EMBL/GenBank/DDBJ whole genome shotgun (WGS) entry which is preliminary data.</text>
</comment>
<evidence type="ECO:0000256" key="3">
    <source>
        <dbReference type="ARBA" id="ARBA00022989"/>
    </source>
</evidence>
<evidence type="ECO:0000256" key="4">
    <source>
        <dbReference type="ARBA" id="ARBA00023136"/>
    </source>
</evidence>
<feature type="compositionally biased region" description="Polar residues" evidence="5">
    <location>
        <begin position="40"/>
        <end position="66"/>
    </location>
</feature>
<proteinExistence type="predicted"/>
<gene>
    <name evidence="9" type="ORF">HDK90DRAFT_461386</name>
</gene>
<sequence>MRLPCHIVCLFLAAPLHSVLALPGQGIRPRQDGNDFAGASTLTSVSDKKQQQSLTETSNTSNQAKLTTAVAAPTSTELTGPSSVTGISSATSSAASPSSSGMHSATDHSKAAADIVLTAWIYPGHGLPLEPKVTPAVAIAGVVLIVSGALYALIGIRNSWVHVAFSATFGAALAVIVLIEYLMNPPVTDAVQGAFLVVAVVTSLLIGSLAKLVFADMTQGLGCLLGGFCIAMWFLVLKPGGLIPQKAARGIFIACLIAACYGLSFIRYTRLHSLIVCISFAGATATVLGIDCFSRAGLKEFWLYLWGLNENAFPLSTNSYPITRGIRVEIAGIVIFSLFGIASQMKLWKVVRERRAQKDAQRRAQDQERDRIDTEMGEKNLNELNRDKAQWEVLYDDKPSEGTTLEILDSGIGSAAPSMHKATTVSLQEIGRSESDRSIETQQTATLGRETDAQLLPSPPSLGCDEIQQIDPHGRPVTKAVPQLPSHPKQTYSAEETHLPEDLPEEPCVSSLPEAPAAPIAVPLPFVIPSANSSRSDAEVLSSVASIHDELEKDQLPAADVESLRDTEILSDEAVVIPHFDDDKASSIAATLDDLNEQVASLPALSRVGTPFSALLNDDVENRELNGCAHEASDAAAQNSENHQVSNIETWDAVIETRELVRKSMEPDERPKVSETLSDPITRPTASNDAEKCESIEDRLQSRPSTVPDDERASDNEAPSQQSTNRSEITHSAGGSLKDHLPDNKISKVAQAYRTNEWAKYLSLADQPELEPIPEPSSPGVKVDVGALTETPTSAGGVTPQPESREAKLARHSKDGSQASSSVKPGKTPLTARSSSDGYVPYVVRNGQTISAPEATATPARNSPSMHAPPKRPISSTHRTSSGSSNRYTNRSSISPAVQNLAHLRTASSPVHNALVEQTLVEHPREEITQAVDRRHSRRPAPIPTTLPVETLLGQRKDMVRSKIHTTSFNNAALASPVLSAGSRAPSDTSSIREQLSRKDPDEMSLRERKMLLEQERQQGLAQHKHTLQMQHQLQQQRQMQSRAGNYAPRGHKPHNFDSHQPVRDRAVDRGKEMETWGHWRQSLQQSTEPMQVVAADERRRGAMISERNQAKAWQLKRQMDDKERESRAGERMRTVDWQNAHREQMRRIQAAANKHVNM</sequence>
<feature type="region of interest" description="Disordered" evidence="5">
    <location>
        <begin position="31"/>
        <end position="105"/>
    </location>
</feature>
<evidence type="ECO:0000256" key="1">
    <source>
        <dbReference type="ARBA" id="ARBA00004141"/>
    </source>
</evidence>
<comment type="subcellular location">
    <subcellularLocation>
        <location evidence="1">Membrane</location>
        <topology evidence="1">Multi-pass membrane protein</topology>
    </subcellularLocation>
</comment>
<feature type="domain" description="TM7S3/TM198-like" evidence="8">
    <location>
        <begin position="141"/>
        <end position="345"/>
    </location>
</feature>
<feature type="transmembrane region" description="Helical" evidence="6">
    <location>
        <begin position="247"/>
        <end position="266"/>
    </location>
</feature>
<protein>
    <recommendedName>
        <fullName evidence="8">TM7S3/TM198-like domain-containing protein</fullName>
    </recommendedName>
</protein>
<evidence type="ECO:0000256" key="6">
    <source>
        <dbReference type="SAM" id="Phobius"/>
    </source>
</evidence>
<dbReference type="EMBL" id="JBBWRZ010000001">
    <property type="protein sequence ID" value="KAK8246559.1"/>
    <property type="molecule type" value="Genomic_DNA"/>
</dbReference>
<feature type="compositionally biased region" description="Basic and acidic residues" evidence="5">
    <location>
        <begin position="662"/>
        <end position="673"/>
    </location>
</feature>
<feature type="compositionally biased region" description="Basic and acidic residues" evidence="5">
    <location>
        <begin position="995"/>
        <end position="1004"/>
    </location>
</feature>
<dbReference type="Pfam" id="PF13886">
    <property type="entry name" value="TM7S3_TM198"/>
    <property type="match status" value="1"/>
</dbReference>
<organism evidence="9 10">
    <name type="scientific">Phyllosticta capitalensis</name>
    <dbReference type="NCBI Taxonomy" id="121624"/>
    <lineage>
        <taxon>Eukaryota</taxon>
        <taxon>Fungi</taxon>
        <taxon>Dikarya</taxon>
        <taxon>Ascomycota</taxon>
        <taxon>Pezizomycotina</taxon>
        <taxon>Dothideomycetes</taxon>
        <taxon>Dothideomycetes incertae sedis</taxon>
        <taxon>Botryosphaeriales</taxon>
        <taxon>Phyllostictaceae</taxon>
        <taxon>Phyllosticta</taxon>
    </lineage>
</organism>
<keyword evidence="10" id="KW-1185">Reference proteome</keyword>
<feature type="region of interest" description="Disordered" evidence="5">
    <location>
        <begin position="769"/>
        <end position="891"/>
    </location>
</feature>
<feature type="transmembrane region" description="Helical" evidence="6">
    <location>
        <begin position="133"/>
        <end position="153"/>
    </location>
</feature>